<dbReference type="Gene3D" id="6.10.140.730">
    <property type="match status" value="1"/>
</dbReference>
<evidence type="ECO:0000313" key="7">
    <source>
        <dbReference type="EMBL" id="SNZ08042.1"/>
    </source>
</evidence>
<dbReference type="GO" id="GO:0030288">
    <property type="term" value="C:outer membrane-bounded periplasmic space"/>
    <property type="evidence" value="ECO:0007669"/>
    <property type="project" value="TreeGrafter"/>
</dbReference>
<accession>A0A285NEW2</accession>
<dbReference type="GO" id="GO:0015679">
    <property type="term" value="P:plasma membrane copper ion transport"/>
    <property type="evidence" value="ECO:0007669"/>
    <property type="project" value="TreeGrafter"/>
</dbReference>
<comment type="similarity">
    <text evidence="1">Belongs to the membrane fusion protein (MFP) (TC 8.A.1) family.</text>
</comment>
<keyword evidence="8" id="KW-1185">Reference proteome</keyword>
<reference evidence="8" key="1">
    <citation type="submission" date="2017-09" db="EMBL/GenBank/DDBJ databases">
        <authorList>
            <person name="Varghese N."/>
            <person name="Submissions S."/>
        </authorList>
    </citation>
    <scope>NUCLEOTIDE SEQUENCE [LARGE SCALE GENOMIC DNA]</scope>
    <source>
        <strain evidence="8">DSM 15103</strain>
    </source>
</reference>
<dbReference type="GO" id="GO:0016020">
    <property type="term" value="C:membrane"/>
    <property type="evidence" value="ECO:0007669"/>
    <property type="project" value="InterPro"/>
</dbReference>
<dbReference type="InterPro" id="IPR058649">
    <property type="entry name" value="CzcB_C"/>
</dbReference>
<dbReference type="Gene3D" id="2.40.30.170">
    <property type="match status" value="1"/>
</dbReference>
<dbReference type="Pfam" id="PF25869">
    <property type="entry name" value="3HB_CusB"/>
    <property type="match status" value="1"/>
</dbReference>
<keyword evidence="2" id="KW-0813">Transport</keyword>
<dbReference type="PANTHER" id="PTHR30097">
    <property type="entry name" value="CATION EFFLUX SYSTEM PROTEIN CUSB"/>
    <property type="match status" value="1"/>
</dbReference>
<dbReference type="InterPro" id="IPR058790">
    <property type="entry name" value="BSH_CusB"/>
</dbReference>
<protein>
    <submittedName>
        <fullName evidence="7">Membrane fusion protein, Cu(I)/Ag(I) efflux system</fullName>
    </submittedName>
</protein>
<dbReference type="NCBIfam" id="TIGR01730">
    <property type="entry name" value="RND_mfp"/>
    <property type="match status" value="1"/>
</dbReference>
<dbReference type="SUPFAM" id="SSF111369">
    <property type="entry name" value="HlyD-like secretion proteins"/>
    <property type="match status" value="1"/>
</dbReference>
<evidence type="ECO:0000256" key="2">
    <source>
        <dbReference type="ARBA" id="ARBA00022448"/>
    </source>
</evidence>
<feature type="domain" description="CusB-like three alpha-helical bundle" evidence="3">
    <location>
        <begin position="147"/>
        <end position="183"/>
    </location>
</feature>
<dbReference type="InterPro" id="IPR051909">
    <property type="entry name" value="MFP_Cation_Efflux"/>
</dbReference>
<dbReference type="InterPro" id="IPR006143">
    <property type="entry name" value="RND_pump_MFP"/>
</dbReference>
<dbReference type="RefSeq" id="WP_097000306.1">
    <property type="nucleotide sequence ID" value="NZ_OBEI01000004.1"/>
</dbReference>
<feature type="domain" description="CzcB-like C-terminal circularly permuted SH3-like" evidence="6">
    <location>
        <begin position="305"/>
        <end position="363"/>
    </location>
</feature>
<dbReference type="InterPro" id="IPR058791">
    <property type="entry name" value="3HB_CusB"/>
</dbReference>
<dbReference type="FunFam" id="2.40.30.170:FF:000010">
    <property type="entry name" value="Efflux RND transporter periplasmic adaptor subunit"/>
    <property type="match status" value="1"/>
</dbReference>
<dbReference type="Pfam" id="PF25919">
    <property type="entry name" value="BSH_CusB"/>
    <property type="match status" value="1"/>
</dbReference>
<name>A0A285NEW2_9AQUI</name>
<dbReference type="Pfam" id="PF25954">
    <property type="entry name" value="Beta-barrel_RND_2"/>
    <property type="match status" value="1"/>
</dbReference>
<proteinExistence type="inferred from homology"/>
<dbReference type="PANTHER" id="PTHR30097:SF15">
    <property type="entry name" value="CATION EFFLUX SYSTEM PROTEIN CUSB"/>
    <property type="match status" value="1"/>
</dbReference>
<dbReference type="OrthoDB" id="9765657at2"/>
<evidence type="ECO:0000259" key="4">
    <source>
        <dbReference type="Pfam" id="PF25919"/>
    </source>
</evidence>
<dbReference type="AlphaFoldDB" id="A0A285NEW2"/>
<dbReference type="EMBL" id="OBEI01000004">
    <property type="protein sequence ID" value="SNZ08042.1"/>
    <property type="molecule type" value="Genomic_DNA"/>
</dbReference>
<evidence type="ECO:0000259" key="5">
    <source>
        <dbReference type="Pfam" id="PF25954"/>
    </source>
</evidence>
<dbReference type="InterPro" id="IPR058792">
    <property type="entry name" value="Beta-barrel_RND_2"/>
</dbReference>
<evidence type="ECO:0000313" key="8">
    <source>
        <dbReference type="Proteomes" id="UP000219036"/>
    </source>
</evidence>
<dbReference type="GO" id="GO:0060003">
    <property type="term" value="P:copper ion export"/>
    <property type="evidence" value="ECO:0007669"/>
    <property type="project" value="TreeGrafter"/>
</dbReference>
<feature type="domain" description="CusB-like beta-barrel" evidence="5">
    <location>
        <begin position="222"/>
        <end position="296"/>
    </location>
</feature>
<evidence type="ECO:0000259" key="3">
    <source>
        <dbReference type="Pfam" id="PF25869"/>
    </source>
</evidence>
<dbReference type="Proteomes" id="UP000219036">
    <property type="component" value="Unassembled WGS sequence"/>
</dbReference>
<organism evidence="7 8">
    <name type="scientific">Persephonella hydrogeniphila</name>
    <dbReference type="NCBI Taxonomy" id="198703"/>
    <lineage>
        <taxon>Bacteria</taxon>
        <taxon>Pseudomonadati</taxon>
        <taxon>Aquificota</taxon>
        <taxon>Aquificia</taxon>
        <taxon>Aquificales</taxon>
        <taxon>Hydrogenothermaceae</taxon>
        <taxon>Persephonella</taxon>
    </lineage>
</organism>
<gene>
    <name evidence="7" type="ORF">SAMN06265182_1130</name>
</gene>
<dbReference type="GO" id="GO:0022857">
    <property type="term" value="F:transmembrane transporter activity"/>
    <property type="evidence" value="ECO:0007669"/>
    <property type="project" value="InterPro"/>
</dbReference>
<dbReference type="Gene3D" id="2.40.420.20">
    <property type="match status" value="1"/>
</dbReference>
<dbReference type="GO" id="GO:0046914">
    <property type="term" value="F:transition metal ion binding"/>
    <property type="evidence" value="ECO:0007669"/>
    <property type="project" value="TreeGrafter"/>
</dbReference>
<feature type="domain" description="CusB-like barrel-sandwich hybrid" evidence="4">
    <location>
        <begin position="92"/>
        <end position="217"/>
    </location>
</feature>
<evidence type="ECO:0000256" key="1">
    <source>
        <dbReference type="ARBA" id="ARBA00009477"/>
    </source>
</evidence>
<evidence type="ECO:0000259" key="6">
    <source>
        <dbReference type="Pfam" id="PF25975"/>
    </source>
</evidence>
<dbReference type="Pfam" id="PF25975">
    <property type="entry name" value="CzcB_C"/>
    <property type="match status" value="1"/>
</dbReference>
<sequence>MRILAGLIIGLIIGGGITFFIFGENFNFLKNNKSYTVQSAELPKPPPVSKEGIHQLFNIDTTIVTKKFLYKNIRAYGTLEHPENDLKDITFKISGYVEKLYADFTGKYIKKGEPLLSVYSPQLVSAQEEFLRAYRYYESMKNSPDLVLRKSAEDLYSAAYKRLKYWDITDQQIENLKKTGKVQKTMTLYSPYDGWVMEKFVYLGSEVKEGKPVMRIAKHKNLWLIANLYEEDIRFVKDGQEVEFYFVSYPERTIRGKIDYIYPMMDKKKRTLKVRVVVDNSEKMFFPGMYGEVVLKVPLGESMVLPETAVLNTGKKKVVFVQVEKGVFEPVFVKLGVYTDGYYQILEGVHPGMVVANSALFLLDADAQLKGKYSKDKKPMKMMHHH</sequence>